<comment type="caution">
    <text evidence="1">The sequence shown here is derived from an EMBL/GenBank/DDBJ whole genome shotgun (WGS) entry which is preliminary data.</text>
</comment>
<gene>
    <name evidence="1" type="ORF">BpHYR1_012108</name>
</gene>
<name>A0A3M7R443_BRAPC</name>
<keyword evidence="2" id="KW-1185">Reference proteome</keyword>
<evidence type="ECO:0000313" key="1">
    <source>
        <dbReference type="EMBL" id="RNA18005.1"/>
    </source>
</evidence>
<reference evidence="1 2" key="1">
    <citation type="journal article" date="2018" name="Sci. Rep.">
        <title>Genomic signatures of local adaptation to the degree of environmental predictability in rotifers.</title>
        <authorList>
            <person name="Franch-Gras L."/>
            <person name="Hahn C."/>
            <person name="Garcia-Roger E.M."/>
            <person name="Carmona M.J."/>
            <person name="Serra M."/>
            <person name="Gomez A."/>
        </authorList>
    </citation>
    <scope>NUCLEOTIDE SEQUENCE [LARGE SCALE GENOMIC DNA]</scope>
    <source>
        <strain evidence="1">HYR1</strain>
    </source>
</reference>
<dbReference type="Proteomes" id="UP000276133">
    <property type="component" value="Unassembled WGS sequence"/>
</dbReference>
<evidence type="ECO:0000313" key="2">
    <source>
        <dbReference type="Proteomes" id="UP000276133"/>
    </source>
</evidence>
<protein>
    <submittedName>
        <fullName evidence="1">Uncharacterized protein</fullName>
    </submittedName>
</protein>
<organism evidence="1 2">
    <name type="scientific">Brachionus plicatilis</name>
    <name type="common">Marine rotifer</name>
    <name type="synonym">Brachionus muelleri</name>
    <dbReference type="NCBI Taxonomy" id="10195"/>
    <lineage>
        <taxon>Eukaryota</taxon>
        <taxon>Metazoa</taxon>
        <taxon>Spiralia</taxon>
        <taxon>Gnathifera</taxon>
        <taxon>Rotifera</taxon>
        <taxon>Eurotatoria</taxon>
        <taxon>Monogononta</taxon>
        <taxon>Pseudotrocha</taxon>
        <taxon>Ploima</taxon>
        <taxon>Brachionidae</taxon>
        <taxon>Brachionus</taxon>
    </lineage>
</organism>
<dbReference type="AlphaFoldDB" id="A0A3M7R443"/>
<sequence>MVLFFDGEDGGVMLISTPLPNRSKNYNGFFFFAKNYIMGDMKNGIELGRHEVDVIKNSADDIQ</sequence>
<accession>A0A3M7R443</accession>
<proteinExistence type="predicted"/>
<dbReference type="EMBL" id="REGN01004328">
    <property type="protein sequence ID" value="RNA18005.1"/>
    <property type="molecule type" value="Genomic_DNA"/>
</dbReference>